<proteinExistence type="predicted"/>
<keyword evidence="2" id="KW-1185">Reference proteome</keyword>
<name>A0A1H2RBV3_9BACL</name>
<reference evidence="1 2" key="1">
    <citation type="submission" date="2016-10" db="EMBL/GenBank/DDBJ databases">
        <authorList>
            <person name="de Groot N.N."/>
        </authorList>
    </citation>
    <scope>NUCLEOTIDE SEQUENCE [LARGE SCALE GENOMIC DNA]</scope>
    <source>
        <strain evidence="1 2">DSM 45610</strain>
    </source>
</reference>
<dbReference type="EMBL" id="FNNQ01000001">
    <property type="protein sequence ID" value="SDW16630.1"/>
    <property type="molecule type" value="Genomic_DNA"/>
</dbReference>
<gene>
    <name evidence="1" type="ORF">SAMN05444487_101425</name>
</gene>
<dbReference type="STRING" id="1048340.SAMN05444487_101425"/>
<protein>
    <submittedName>
        <fullName evidence="1">Uncharacterized protein</fullName>
    </submittedName>
</protein>
<accession>A0A1H2RBV3</accession>
<evidence type="ECO:0000313" key="1">
    <source>
        <dbReference type="EMBL" id="SDW16630.1"/>
    </source>
</evidence>
<dbReference type="AlphaFoldDB" id="A0A1H2RBV3"/>
<organism evidence="1 2">
    <name type="scientific">Marininema mesophilum</name>
    <dbReference type="NCBI Taxonomy" id="1048340"/>
    <lineage>
        <taxon>Bacteria</taxon>
        <taxon>Bacillati</taxon>
        <taxon>Bacillota</taxon>
        <taxon>Bacilli</taxon>
        <taxon>Bacillales</taxon>
        <taxon>Thermoactinomycetaceae</taxon>
        <taxon>Marininema</taxon>
    </lineage>
</organism>
<evidence type="ECO:0000313" key="2">
    <source>
        <dbReference type="Proteomes" id="UP000198534"/>
    </source>
</evidence>
<sequence>MKQMILGYRLENGLSVVNLHFPDDTHKEIKLWQKTNY</sequence>
<dbReference type="Proteomes" id="UP000198534">
    <property type="component" value="Unassembled WGS sequence"/>
</dbReference>